<sequence>MKKFKVVWAAGARADFELLIQHLIDRESAVSEKIFEALLAQADSLETAPERGRKVPELLSLGVVDVREIFYKPWRIIYRISENEVRILMVIDGRRNLADELLRSLTTTTQ</sequence>
<accession>I4B3G7</accession>
<evidence type="ECO:0000313" key="4">
    <source>
        <dbReference type="Proteomes" id="UP000006048"/>
    </source>
</evidence>
<evidence type="ECO:0000256" key="2">
    <source>
        <dbReference type="ARBA" id="ARBA00022649"/>
    </source>
</evidence>
<dbReference type="Proteomes" id="UP000006048">
    <property type="component" value="Chromosome"/>
</dbReference>
<evidence type="ECO:0000313" key="3">
    <source>
        <dbReference type="EMBL" id="AFM11824.1"/>
    </source>
</evidence>
<reference evidence="3 4" key="1">
    <citation type="submission" date="2012-06" db="EMBL/GenBank/DDBJ databases">
        <title>The complete chromosome of genome of Turneriella parva DSM 21527.</title>
        <authorList>
            <consortium name="US DOE Joint Genome Institute (JGI-PGF)"/>
            <person name="Lucas S."/>
            <person name="Han J."/>
            <person name="Lapidus A."/>
            <person name="Bruce D."/>
            <person name="Goodwin L."/>
            <person name="Pitluck S."/>
            <person name="Peters L."/>
            <person name="Kyrpides N."/>
            <person name="Mavromatis K."/>
            <person name="Ivanova N."/>
            <person name="Mikhailova N."/>
            <person name="Chertkov O."/>
            <person name="Detter J.C."/>
            <person name="Tapia R."/>
            <person name="Han C."/>
            <person name="Land M."/>
            <person name="Hauser L."/>
            <person name="Markowitz V."/>
            <person name="Cheng J.-F."/>
            <person name="Hugenholtz P."/>
            <person name="Woyke T."/>
            <person name="Wu D."/>
            <person name="Gronow S."/>
            <person name="Wellnitz S."/>
            <person name="Brambilla E."/>
            <person name="Klenk H.-P."/>
            <person name="Eisen J.A."/>
        </authorList>
    </citation>
    <scope>NUCLEOTIDE SEQUENCE [LARGE SCALE GENOMIC DNA]</scope>
    <source>
        <strain evidence="4">ATCC BAA-1111 / DSM 21527 / NCTC 11395 / H</strain>
    </source>
</reference>
<dbReference type="PANTHER" id="PTHR33755:SF5">
    <property type="entry name" value="TYPE II TOXIN-ANTITOXIN SYSTEM RELE_PARE FAMILY TOXIN"/>
    <property type="match status" value="1"/>
</dbReference>
<dbReference type="RefSeq" id="WP_014802340.1">
    <property type="nucleotide sequence ID" value="NC_018020.1"/>
</dbReference>
<dbReference type="OrthoDB" id="5574284at2"/>
<dbReference type="SUPFAM" id="SSF143011">
    <property type="entry name" value="RelE-like"/>
    <property type="match status" value="1"/>
</dbReference>
<dbReference type="HOGENOM" id="CLU_147162_4_0_12"/>
<dbReference type="AlphaFoldDB" id="I4B3G7"/>
<evidence type="ECO:0000256" key="1">
    <source>
        <dbReference type="ARBA" id="ARBA00006226"/>
    </source>
</evidence>
<dbReference type="InterPro" id="IPR051803">
    <property type="entry name" value="TA_system_RelE-like_toxin"/>
</dbReference>
<keyword evidence="4" id="KW-1185">Reference proteome</keyword>
<dbReference type="Gene3D" id="3.30.2310.20">
    <property type="entry name" value="RelE-like"/>
    <property type="match status" value="1"/>
</dbReference>
<name>I4B3G7_TURPD</name>
<comment type="similarity">
    <text evidence="1">Belongs to the RelE toxin family.</text>
</comment>
<dbReference type="PANTHER" id="PTHR33755">
    <property type="entry name" value="TOXIN PARE1-RELATED"/>
    <property type="match status" value="1"/>
</dbReference>
<proteinExistence type="inferred from homology"/>
<dbReference type="InterPro" id="IPR007712">
    <property type="entry name" value="RelE/ParE_toxin"/>
</dbReference>
<dbReference type="Pfam" id="PF05016">
    <property type="entry name" value="ParE_toxin"/>
    <property type="match status" value="1"/>
</dbReference>
<gene>
    <name evidence="3" type="ordered locus">Turpa_1176</name>
</gene>
<dbReference type="KEGG" id="tpx:Turpa_1176"/>
<protein>
    <submittedName>
        <fullName evidence="3">Plasmid stabilization system</fullName>
    </submittedName>
</protein>
<dbReference type="EMBL" id="CP002959">
    <property type="protein sequence ID" value="AFM11824.1"/>
    <property type="molecule type" value="Genomic_DNA"/>
</dbReference>
<dbReference type="STRING" id="869212.Turpa_1176"/>
<keyword evidence="2" id="KW-1277">Toxin-antitoxin system</keyword>
<dbReference type="InterPro" id="IPR035093">
    <property type="entry name" value="RelE/ParE_toxin_dom_sf"/>
</dbReference>
<organism evidence="3 4">
    <name type="scientific">Turneriella parva (strain ATCC BAA-1111 / DSM 21527 / NCTC 11395 / H)</name>
    <name type="common">Leptospira parva</name>
    <dbReference type="NCBI Taxonomy" id="869212"/>
    <lineage>
        <taxon>Bacteria</taxon>
        <taxon>Pseudomonadati</taxon>
        <taxon>Spirochaetota</taxon>
        <taxon>Spirochaetia</taxon>
        <taxon>Leptospirales</taxon>
        <taxon>Leptospiraceae</taxon>
        <taxon>Turneriella</taxon>
    </lineage>
</organism>